<evidence type="ECO:0000313" key="2">
    <source>
        <dbReference type="Proteomes" id="UP000694843"/>
    </source>
</evidence>
<feature type="compositionally biased region" description="Pro residues" evidence="1">
    <location>
        <begin position="1"/>
        <end position="18"/>
    </location>
</feature>
<dbReference type="KEGG" id="hazt:108678566"/>
<dbReference type="RefSeq" id="XP_018022509.1">
    <property type="nucleotide sequence ID" value="XM_018167020.2"/>
</dbReference>
<keyword evidence="2" id="KW-1185">Reference proteome</keyword>
<reference evidence="3" key="1">
    <citation type="submission" date="2025-08" db="UniProtKB">
        <authorList>
            <consortium name="RefSeq"/>
        </authorList>
    </citation>
    <scope>IDENTIFICATION</scope>
    <source>
        <tissue evidence="3">Whole organism</tissue>
    </source>
</reference>
<dbReference type="GeneID" id="108678566"/>
<dbReference type="AlphaFoldDB" id="A0A8B7P8M1"/>
<gene>
    <name evidence="3" type="primary">LOC108678566</name>
</gene>
<evidence type="ECO:0000313" key="3">
    <source>
        <dbReference type="RefSeq" id="XP_018022509.1"/>
    </source>
</evidence>
<name>A0A8B7P8M1_HYAAZ</name>
<dbReference type="OrthoDB" id="6337073at2759"/>
<organism evidence="2 3">
    <name type="scientific">Hyalella azteca</name>
    <name type="common">Amphipod</name>
    <dbReference type="NCBI Taxonomy" id="294128"/>
    <lineage>
        <taxon>Eukaryota</taxon>
        <taxon>Metazoa</taxon>
        <taxon>Ecdysozoa</taxon>
        <taxon>Arthropoda</taxon>
        <taxon>Crustacea</taxon>
        <taxon>Multicrustacea</taxon>
        <taxon>Malacostraca</taxon>
        <taxon>Eumalacostraca</taxon>
        <taxon>Peracarida</taxon>
        <taxon>Amphipoda</taxon>
        <taxon>Senticaudata</taxon>
        <taxon>Talitrida</taxon>
        <taxon>Talitroidea</taxon>
        <taxon>Hyalellidae</taxon>
        <taxon>Hyalella</taxon>
    </lineage>
</organism>
<evidence type="ECO:0000256" key="1">
    <source>
        <dbReference type="SAM" id="MobiDB-lite"/>
    </source>
</evidence>
<accession>A0A8B7P8M1</accession>
<sequence length="287" mass="32558">MVLKNTPPPALPRLPTPPGHERFRESAPLDLRSARYAKLPSNSSSHGLQYLDDDDDEPHPLPCYSADEETLAPVTEMPWVTEKKRRIQQRNEEWDQNPRHSDAVTEELLREAVDQQLAAIAKRAMRDEQREAEADRELGGIAEDEFLKPVVSNEINMLVWTVLYDMAREISPQGLEEMKKTYGKLDMDANSLNALANHILEGQDWFNDMKDEKVLSSTPWHLLVYNYSKKLQSDSLTCNLALNMLQENVATGAALAELMSVGLQTAAEDDLEELDELERLVNPPRRG</sequence>
<proteinExistence type="predicted"/>
<feature type="region of interest" description="Disordered" evidence="1">
    <location>
        <begin position="1"/>
        <end position="77"/>
    </location>
</feature>
<dbReference type="Proteomes" id="UP000694843">
    <property type="component" value="Unplaced"/>
</dbReference>
<protein>
    <submittedName>
        <fullName evidence="3">Uncharacterized protein LOC108678566</fullName>
    </submittedName>
</protein>